<protein>
    <submittedName>
        <fullName evidence="1">Uncharacterized protein</fullName>
    </submittedName>
</protein>
<evidence type="ECO:0000313" key="1">
    <source>
        <dbReference type="EMBL" id="MDO7787580.1"/>
    </source>
</evidence>
<name>A0AAW7ZDL2_9FIRM</name>
<reference evidence="1" key="1">
    <citation type="journal article" date="2023" name="J. Hazard. Mater.">
        <title>Anaerobic biodegradation of pyrene and benzo[a]pyrene by a new sulfate-reducing Desulforamulus aquiferis strain DSA.</title>
        <authorList>
            <person name="Zhang Z."/>
            <person name="Sun J."/>
            <person name="Gong X."/>
            <person name="Wang C."/>
            <person name="Wang H."/>
        </authorList>
    </citation>
    <scope>NUCLEOTIDE SEQUENCE</scope>
    <source>
        <strain evidence="1">DSA</strain>
    </source>
</reference>
<dbReference type="AlphaFoldDB" id="A0AAW7ZDL2"/>
<sequence length="85" mass="9793">MESRTTHLIWKEDRAVTKFGEFVIELKRRNNRLMDAKVKEILSCSKSCAQIPYATSIKGNYIAVNMGFCGIKKYELVGDTLKELY</sequence>
<keyword evidence="2" id="KW-1185">Reference proteome</keyword>
<dbReference type="EMBL" id="JARPTC010000014">
    <property type="protein sequence ID" value="MDO7787580.1"/>
    <property type="molecule type" value="Genomic_DNA"/>
</dbReference>
<gene>
    <name evidence="1" type="ORF">P6N53_10145</name>
</gene>
<organism evidence="1 2">
    <name type="scientific">Desulforamulus aquiferis</name>
    <dbReference type="NCBI Taxonomy" id="1397668"/>
    <lineage>
        <taxon>Bacteria</taxon>
        <taxon>Bacillati</taxon>
        <taxon>Bacillota</taxon>
        <taxon>Clostridia</taxon>
        <taxon>Eubacteriales</taxon>
        <taxon>Peptococcaceae</taxon>
        <taxon>Desulforamulus</taxon>
    </lineage>
</organism>
<evidence type="ECO:0000313" key="2">
    <source>
        <dbReference type="Proteomes" id="UP001172911"/>
    </source>
</evidence>
<comment type="caution">
    <text evidence="1">The sequence shown here is derived from an EMBL/GenBank/DDBJ whole genome shotgun (WGS) entry which is preliminary data.</text>
</comment>
<proteinExistence type="predicted"/>
<accession>A0AAW7ZDL2</accession>
<reference evidence="1" key="2">
    <citation type="submission" date="2023-03" db="EMBL/GenBank/DDBJ databases">
        <authorList>
            <person name="Zhang Z."/>
        </authorList>
    </citation>
    <scope>NUCLEOTIDE SEQUENCE</scope>
    <source>
        <strain evidence="1">DSA</strain>
    </source>
</reference>
<dbReference type="Proteomes" id="UP001172911">
    <property type="component" value="Unassembled WGS sequence"/>
</dbReference>
<dbReference type="RefSeq" id="WP_304542725.1">
    <property type="nucleotide sequence ID" value="NZ_JARPTC010000014.1"/>
</dbReference>